<reference evidence="11 12" key="1">
    <citation type="submission" date="2019-08" db="EMBL/GenBank/DDBJ databases">
        <title>Complete genome sequence of Terriglobus albidus strain ORNL.</title>
        <authorList>
            <person name="Podar M."/>
        </authorList>
    </citation>
    <scope>NUCLEOTIDE SEQUENCE [LARGE SCALE GENOMIC DNA]</scope>
    <source>
        <strain evidence="11 12">ORNL</strain>
    </source>
</reference>
<name>A0A5B9EDF6_9BACT</name>
<evidence type="ECO:0000256" key="6">
    <source>
        <dbReference type="ARBA" id="ARBA00023136"/>
    </source>
</evidence>
<dbReference type="CDD" id="cd07185">
    <property type="entry name" value="OmpA_C-like"/>
    <property type="match status" value="1"/>
</dbReference>
<dbReference type="KEGG" id="talb:FTW19_18280"/>
<evidence type="ECO:0000259" key="10">
    <source>
        <dbReference type="PROSITE" id="PS51123"/>
    </source>
</evidence>
<dbReference type="PANTHER" id="PTHR30329:SF21">
    <property type="entry name" value="LIPOPROTEIN YIAD-RELATED"/>
    <property type="match status" value="1"/>
</dbReference>
<sequence length="292" mass="31267">MGKKKHAEHVNHERWLVSYADFITLLFAFFVVLFASSQSDKKKEKQMAAAIKAAFSDTRIFDMHSATPALTDGGASVDTKPIEMPLPTAPEFGSGNGNGNGDGQDVAAQVRKAIERAAAKQISAGAISIHQAADGLTISLQEGGFFPSGSAELRMDSQGMLDHIIAALPTNMKIRVEGHSDNRPIHTAQFASNWELSSARASAIAREMLTRAKFDPAMVSAAGYAEYHPVASNETEAGRAQNRRVDIVVLQLTSAPPPPPMAPAPRRVHNEASTASTSKPDIVRDESPRSTP</sequence>
<feature type="compositionally biased region" description="Basic and acidic residues" evidence="8">
    <location>
        <begin position="281"/>
        <end position="292"/>
    </location>
</feature>
<feature type="region of interest" description="Disordered" evidence="8">
    <location>
        <begin position="252"/>
        <end position="292"/>
    </location>
</feature>
<evidence type="ECO:0000256" key="5">
    <source>
        <dbReference type="ARBA" id="ARBA00022989"/>
    </source>
</evidence>
<evidence type="ECO:0000256" key="1">
    <source>
        <dbReference type="ARBA" id="ARBA00004162"/>
    </source>
</evidence>
<evidence type="ECO:0000313" key="11">
    <source>
        <dbReference type="EMBL" id="QEE29759.1"/>
    </source>
</evidence>
<dbReference type="OrthoDB" id="9815217at2"/>
<feature type="transmembrane region" description="Helical" evidence="9">
    <location>
        <begin position="15"/>
        <end position="35"/>
    </location>
</feature>
<keyword evidence="6 7" id="KW-0472">Membrane</keyword>
<gene>
    <name evidence="11" type="ORF">FTW19_18280</name>
</gene>
<dbReference type="InterPro" id="IPR006665">
    <property type="entry name" value="OmpA-like"/>
</dbReference>
<comment type="similarity">
    <text evidence="2">Belongs to the MotB family.</text>
</comment>
<dbReference type="Pfam" id="PF13677">
    <property type="entry name" value="MotB_plug"/>
    <property type="match status" value="1"/>
</dbReference>
<dbReference type="PROSITE" id="PS51123">
    <property type="entry name" value="OMPA_2"/>
    <property type="match status" value="1"/>
</dbReference>
<evidence type="ECO:0000256" key="4">
    <source>
        <dbReference type="ARBA" id="ARBA00022692"/>
    </source>
</evidence>
<dbReference type="SUPFAM" id="SSF103088">
    <property type="entry name" value="OmpA-like"/>
    <property type="match status" value="1"/>
</dbReference>
<evidence type="ECO:0000256" key="8">
    <source>
        <dbReference type="SAM" id="MobiDB-lite"/>
    </source>
</evidence>
<dbReference type="InterPro" id="IPR025713">
    <property type="entry name" value="MotB-like_N_dom"/>
</dbReference>
<keyword evidence="12" id="KW-1185">Reference proteome</keyword>
<dbReference type="RefSeq" id="WP_147649029.1">
    <property type="nucleotide sequence ID" value="NZ_CP042806.1"/>
</dbReference>
<evidence type="ECO:0000256" key="2">
    <source>
        <dbReference type="ARBA" id="ARBA00008914"/>
    </source>
</evidence>
<dbReference type="AlphaFoldDB" id="A0A5B9EDF6"/>
<keyword evidence="5 9" id="KW-1133">Transmembrane helix</keyword>
<dbReference type="EMBL" id="CP042806">
    <property type="protein sequence ID" value="QEE29759.1"/>
    <property type="molecule type" value="Genomic_DNA"/>
</dbReference>
<dbReference type="GO" id="GO:0005886">
    <property type="term" value="C:plasma membrane"/>
    <property type="evidence" value="ECO:0007669"/>
    <property type="project" value="UniProtKB-SubCell"/>
</dbReference>
<keyword evidence="4 9" id="KW-0812">Transmembrane</keyword>
<evidence type="ECO:0000256" key="3">
    <source>
        <dbReference type="ARBA" id="ARBA00022475"/>
    </source>
</evidence>
<dbReference type="InterPro" id="IPR050330">
    <property type="entry name" value="Bact_OuterMem_StrucFunc"/>
</dbReference>
<feature type="domain" description="OmpA-like" evidence="10">
    <location>
        <begin position="133"/>
        <end position="253"/>
    </location>
</feature>
<protein>
    <submittedName>
        <fullName evidence="11">OmpA family protein</fullName>
    </submittedName>
</protein>
<evidence type="ECO:0000313" key="12">
    <source>
        <dbReference type="Proteomes" id="UP000321820"/>
    </source>
</evidence>
<evidence type="ECO:0000256" key="9">
    <source>
        <dbReference type="SAM" id="Phobius"/>
    </source>
</evidence>
<comment type="subcellular location">
    <subcellularLocation>
        <location evidence="1">Cell membrane</location>
        <topology evidence="1">Single-pass membrane protein</topology>
    </subcellularLocation>
</comment>
<dbReference type="PANTHER" id="PTHR30329">
    <property type="entry name" value="STATOR ELEMENT OF FLAGELLAR MOTOR COMPLEX"/>
    <property type="match status" value="1"/>
</dbReference>
<evidence type="ECO:0000256" key="7">
    <source>
        <dbReference type="PROSITE-ProRule" id="PRU00473"/>
    </source>
</evidence>
<proteinExistence type="inferred from homology"/>
<dbReference type="InterPro" id="IPR036737">
    <property type="entry name" value="OmpA-like_sf"/>
</dbReference>
<organism evidence="11 12">
    <name type="scientific">Terriglobus albidus</name>
    <dbReference type="NCBI Taxonomy" id="1592106"/>
    <lineage>
        <taxon>Bacteria</taxon>
        <taxon>Pseudomonadati</taxon>
        <taxon>Acidobacteriota</taxon>
        <taxon>Terriglobia</taxon>
        <taxon>Terriglobales</taxon>
        <taxon>Acidobacteriaceae</taxon>
        <taxon>Terriglobus</taxon>
    </lineage>
</organism>
<dbReference type="Pfam" id="PF00691">
    <property type="entry name" value="OmpA"/>
    <property type="match status" value="1"/>
</dbReference>
<accession>A0A5B9EDF6</accession>
<dbReference type="Proteomes" id="UP000321820">
    <property type="component" value="Chromosome"/>
</dbReference>
<keyword evidence="3" id="KW-1003">Cell membrane</keyword>
<dbReference type="Gene3D" id="3.30.1330.60">
    <property type="entry name" value="OmpA-like domain"/>
    <property type="match status" value="1"/>
</dbReference>